<feature type="domain" description="MnmG N-terminal" evidence="11">
    <location>
        <begin position="3"/>
        <end position="366"/>
    </location>
</feature>
<proteinExistence type="inferred from homology"/>
<evidence type="ECO:0000313" key="13">
    <source>
        <dbReference type="Proteomes" id="UP000620366"/>
    </source>
</evidence>
<comment type="subcellular location">
    <subcellularLocation>
        <location evidence="10">Cytoplasm</location>
    </subcellularLocation>
</comment>
<dbReference type="GO" id="GO:0030488">
    <property type="term" value="P:tRNA methylation"/>
    <property type="evidence" value="ECO:0007669"/>
    <property type="project" value="TreeGrafter"/>
</dbReference>
<dbReference type="Pfam" id="PF01134">
    <property type="entry name" value="GIDA"/>
    <property type="match status" value="1"/>
</dbReference>
<dbReference type="PRINTS" id="PR00411">
    <property type="entry name" value="PNDRDTASEI"/>
</dbReference>
<comment type="similarity">
    <text evidence="10">Belongs to the MnmG family. TrmFO subfamily.</text>
</comment>
<evidence type="ECO:0000256" key="6">
    <source>
        <dbReference type="ARBA" id="ARBA00022694"/>
    </source>
</evidence>
<protein>
    <recommendedName>
        <fullName evidence="10">Methylenetetrahydrofolate--tRNA-(uracil-5-)-methyltransferase TrmFO</fullName>
        <ecNumber evidence="10">2.1.1.74</ecNumber>
    </recommendedName>
    <alternativeName>
        <fullName evidence="10">Folate-dependent tRNA (uracil-5-)-methyltransferase</fullName>
    </alternativeName>
    <alternativeName>
        <fullName evidence="10">Folate-dependent tRNA(M-5-U54)-methyltransferase</fullName>
    </alternativeName>
</protein>
<keyword evidence="8 10" id="KW-0521">NADP</keyword>
<dbReference type="PANTHER" id="PTHR11806:SF2">
    <property type="entry name" value="METHYLENETETRAHYDROFOLATE--TRNA-(URACIL-5-)-METHYLTRANSFERASE TRMFO"/>
    <property type="match status" value="1"/>
</dbReference>
<dbReference type="NCBIfam" id="TIGR00137">
    <property type="entry name" value="gid_trmFO"/>
    <property type="match status" value="1"/>
</dbReference>
<accession>A0A926DDV5</accession>
<comment type="cofactor">
    <cofactor evidence="1 10">
        <name>FAD</name>
        <dbReference type="ChEBI" id="CHEBI:57692"/>
    </cofactor>
</comment>
<reference evidence="12" key="1">
    <citation type="submission" date="2020-08" db="EMBL/GenBank/DDBJ databases">
        <title>Genome public.</title>
        <authorList>
            <person name="Liu C."/>
            <person name="Sun Q."/>
        </authorList>
    </citation>
    <scope>NUCLEOTIDE SEQUENCE</scope>
    <source>
        <strain evidence="12">BX7</strain>
    </source>
</reference>
<evidence type="ECO:0000256" key="4">
    <source>
        <dbReference type="ARBA" id="ARBA00022630"/>
    </source>
</evidence>
<keyword evidence="3 10" id="KW-0489">Methyltransferase</keyword>
<keyword evidence="7 10" id="KW-0274">FAD</keyword>
<dbReference type="SUPFAM" id="SSF51905">
    <property type="entry name" value="FAD/NAD(P)-binding domain"/>
    <property type="match status" value="1"/>
</dbReference>
<evidence type="ECO:0000256" key="3">
    <source>
        <dbReference type="ARBA" id="ARBA00022603"/>
    </source>
</evidence>
<keyword evidence="2 10" id="KW-0963">Cytoplasm</keyword>
<comment type="function">
    <text evidence="10">Catalyzes the folate-dependent formation of 5-methyl-uridine at position 54 (M-5-U54) in all tRNAs.</text>
</comment>
<evidence type="ECO:0000256" key="9">
    <source>
        <dbReference type="ARBA" id="ARBA00023027"/>
    </source>
</evidence>
<sequence>MGDVTIIGAGLAGCEAAWQLARRGHRVTLHDLKPEGRTPAQASDTLAELVCSNSLRAANVENAVGLLKEEMRRLSSLIMQAADATRVPAGGALAVDREKFSRFITDRILNDPFIAFVSGEVTAIPDEGVVIVATGPLTTGALYEDIARVMGEQKLYFFDAAAPIVSFESIDMGTAFFASRYGKGSDDYINCPMDREQYLAFHEALVSAEQAELHGFENSRVFEGCMPIEVMAKRGEDTIRFGPLKPVGIVNPKTGREAYAIVQLRRDNAEGTLYNLVGFQTHLKFPEQRRVFRMIPGLESAEFMRYGVMHRNTYLHSPGLLNSRYEAIRRPGLFFAGQITGVEGYVESAASGLAVGIHAARLLEGREPLCFSADTAIGALGCYIANRSVTDFQPMNVNFGIISPPNFKFRGKRNKNEMLAARALSEIDRIAAQIQEDDR</sequence>
<gene>
    <name evidence="10 12" type="primary">trmFO</name>
    <name evidence="12" type="ORF">H8695_00690</name>
</gene>
<evidence type="ECO:0000256" key="7">
    <source>
        <dbReference type="ARBA" id="ARBA00022827"/>
    </source>
</evidence>
<evidence type="ECO:0000256" key="1">
    <source>
        <dbReference type="ARBA" id="ARBA00001974"/>
    </source>
</evidence>
<keyword evidence="13" id="KW-1185">Reference proteome</keyword>
<organism evidence="12 13">
    <name type="scientific">Feifania hominis</name>
    <dbReference type="NCBI Taxonomy" id="2763660"/>
    <lineage>
        <taxon>Bacteria</taxon>
        <taxon>Bacillati</taxon>
        <taxon>Bacillota</taxon>
        <taxon>Clostridia</taxon>
        <taxon>Eubacteriales</taxon>
        <taxon>Feifaniaceae</taxon>
        <taxon>Feifania</taxon>
    </lineage>
</organism>
<dbReference type="InterPro" id="IPR002218">
    <property type="entry name" value="MnmG-rel"/>
</dbReference>
<keyword evidence="5 10" id="KW-0808">Transferase</keyword>
<dbReference type="GO" id="GO:0002098">
    <property type="term" value="P:tRNA wobble uridine modification"/>
    <property type="evidence" value="ECO:0007669"/>
    <property type="project" value="TreeGrafter"/>
</dbReference>
<comment type="catalytic activity">
    <reaction evidence="10">
        <text>uridine(54) in tRNA + (6R)-5,10-methylene-5,6,7,8-tetrahydrofolate + NADPH + H(+) = 5-methyluridine(54) in tRNA + (6S)-5,6,7,8-tetrahydrofolate + NADP(+)</text>
        <dbReference type="Rhea" id="RHEA:62372"/>
        <dbReference type="Rhea" id="RHEA-COMP:10167"/>
        <dbReference type="Rhea" id="RHEA-COMP:10193"/>
        <dbReference type="ChEBI" id="CHEBI:15378"/>
        <dbReference type="ChEBI" id="CHEBI:15636"/>
        <dbReference type="ChEBI" id="CHEBI:57453"/>
        <dbReference type="ChEBI" id="CHEBI:57783"/>
        <dbReference type="ChEBI" id="CHEBI:58349"/>
        <dbReference type="ChEBI" id="CHEBI:65315"/>
        <dbReference type="ChEBI" id="CHEBI:74447"/>
        <dbReference type="EC" id="2.1.1.74"/>
    </reaction>
</comment>
<dbReference type="PANTHER" id="PTHR11806">
    <property type="entry name" value="GLUCOSE INHIBITED DIVISION PROTEIN A"/>
    <property type="match status" value="1"/>
</dbReference>
<dbReference type="InterPro" id="IPR036188">
    <property type="entry name" value="FAD/NAD-bd_sf"/>
</dbReference>
<dbReference type="GO" id="GO:0050660">
    <property type="term" value="F:flavin adenine dinucleotide binding"/>
    <property type="evidence" value="ECO:0007669"/>
    <property type="project" value="UniProtKB-UniRule"/>
</dbReference>
<keyword evidence="4 10" id="KW-0285">Flavoprotein</keyword>
<evidence type="ECO:0000256" key="5">
    <source>
        <dbReference type="ARBA" id="ARBA00022679"/>
    </source>
</evidence>
<evidence type="ECO:0000256" key="2">
    <source>
        <dbReference type="ARBA" id="ARBA00022490"/>
    </source>
</evidence>
<comment type="catalytic activity">
    <reaction evidence="10">
        <text>uridine(54) in tRNA + (6R)-5,10-methylene-5,6,7,8-tetrahydrofolate + NADH + H(+) = 5-methyluridine(54) in tRNA + (6S)-5,6,7,8-tetrahydrofolate + NAD(+)</text>
        <dbReference type="Rhea" id="RHEA:16873"/>
        <dbReference type="Rhea" id="RHEA-COMP:10167"/>
        <dbReference type="Rhea" id="RHEA-COMP:10193"/>
        <dbReference type="ChEBI" id="CHEBI:15378"/>
        <dbReference type="ChEBI" id="CHEBI:15636"/>
        <dbReference type="ChEBI" id="CHEBI:57453"/>
        <dbReference type="ChEBI" id="CHEBI:57540"/>
        <dbReference type="ChEBI" id="CHEBI:57945"/>
        <dbReference type="ChEBI" id="CHEBI:65315"/>
        <dbReference type="ChEBI" id="CHEBI:74447"/>
        <dbReference type="EC" id="2.1.1.74"/>
    </reaction>
</comment>
<evidence type="ECO:0000313" key="12">
    <source>
        <dbReference type="EMBL" id="MBC8535215.1"/>
    </source>
</evidence>
<dbReference type="GO" id="GO:0005829">
    <property type="term" value="C:cytosol"/>
    <property type="evidence" value="ECO:0007669"/>
    <property type="project" value="TreeGrafter"/>
</dbReference>
<dbReference type="EMBL" id="JACRSP010000001">
    <property type="protein sequence ID" value="MBC8535215.1"/>
    <property type="molecule type" value="Genomic_DNA"/>
</dbReference>
<evidence type="ECO:0000256" key="10">
    <source>
        <dbReference type="HAMAP-Rule" id="MF_01037"/>
    </source>
</evidence>
<dbReference type="InterPro" id="IPR004417">
    <property type="entry name" value="TrmFO"/>
</dbReference>
<keyword evidence="6 10" id="KW-0819">tRNA processing</keyword>
<dbReference type="NCBIfam" id="NF003739">
    <property type="entry name" value="PRK05335.1"/>
    <property type="match status" value="1"/>
</dbReference>
<dbReference type="InterPro" id="IPR040131">
    <property type="entry name" value="MnmG_N"/>
</dbReference>
<keyword evidence="9 10" id="KW-0520">NAD</keyword>
<dbReference type="AlphaFoldDB" id="A0A926DDV5"/>
<evidence type="ECO:0000259" key="11">
    <source>
        <dbReference type="Pfam" id="PF01134"/>
    </source>
</evidence>
<name>A0A926DDV5_9FIRM</name>
<dbReference type="Proteomes" id="UP000620366">
    <property type="component" value="Unassembled WGS sequence"/>
</dbReference>
<comment type="caution">
    <text evidence="12">The sequence shown here is derived from an EMBL/GenBank/DDBJ whole genome shotgun (WGS) entry which is preliminary data.</text>
</comment>
<dbReference type="RefSeq" id="WP_249298851.1">
    <property type="nucleotide sequence ID" value="NZ_JACRSP010000001.1"/>
</dbReference>
<feature type="binding site" evidence="10">
    <location>
        <begin position="8"/>
        <end position="13"/>
    </location>
    <ligand>
        <name>FAD</name>
        <dbReference type="ChEBI" id="CHEBI:57692"/>
    </ligand>
</feature>
<evidence type="ECO:0000256" key="8">
    <source>
        <dbReference type="ARBA" id="ARBA00022857"/>
    </source>
</evidence>
<dbReference type="GO" id="GO:0047151">
    <property type="term" value="F:tRNA (uracil(54)-C5)-methyltransferase activity, 5,10-methylenetetrahydrofolate-dependent"/>
    <property type="evidence" value="ECO:0007669"/>
    <property type="project" value="UniProtKB-UniRule"/>
</dbReference>
<dbReference type="HAMAP" id="MF_01037">
    <property type="entry name" value="TrmFO"/>
    <property type="match status" value="1"/>
</dbReference>
<dbReference type="Gene3D" id="3.50.50.60">
    <property type="entry name" value="FAD/NAD(P)-binding domain"/>
    <property type="match status" value="2"/>
</dbReference>
<dbReference type="EC" id="2.1.1.74" evidence="10"/>